<reference evidence="2 3" key="1">
    <citation type="journal article" date="2019" name="Front. Microbiol.">
        <title>Genomes of Neutrophilic Sulfur-Oxidizing Chemolithoautotrophs Representing 9 Proteobacterial Species From 8 Genera.</title>
        <authorList>
            <person name="Watanabe T."/>
            <person name="Kojima H."/>
            <person name="Umezawa K."/>
            <person name="Hori C."/>
            <person name="Takasuka T.E."/>
            <person name="Kato Y."/>
            <person name="Fukui M."/>
        </authorList>
    </citation>
    <scope>NUCLEOTIDE SEQUENCE [LARGE SCALE GENOMIC DNA]</scope>
    <source>
        <strain evidence="2 3">TTN</strain>
    </source>
</reference>
<keyword evidence="1" id="KW-1133">Transmembrane helix</keyword>
<comment type="caution">
    <text evidence="2">The sequence shown here is derived from an EMBL/GenBank/DDBJ whole genome shotgun (WGS) entry which is preliminary data.</text>
</comment>
<gene>
    <name evidence="2" type="ORF">SFMTTN_1108</name>
</gene>
<keyword evidence="1" id="KW-0472">Membrane</keyword>
<evidence type="ECO:0000313" key="2">
    <source>
        <dbReference type="EMBL" id="GBL45301.1"/>
    </source>
</evidence>
<dbReference type="AlphaFoldDB" id="A0A401JCB8"/>
<keyword evidence="1" id="KW-0812">Transmembrane</keyword>
<proteinExistence type="predicted"/>
<accession>A0A401JCB8</accession>
<evidence type="ECO:0000313" key="3">
    <source>
        <dbReference type="Proteomes" id="UP000286806"/>
    </source>
</evidence>
<protein>
    <submittedName>
        <fullName evidence="2">Uncharacterized protein</fullName>
    </submittedName>
</protein>
<keyword evidence="3" id="KW-1185">Reference proteome</keyword>
<feature type="transmembrane region" description="Helical" evidence="1">
    <location>
        <begin position="12"/>
        <end position="33"/>
    </location>
</feature>
<dbReference type="Proteomes" id="UP000286806">
    <property type="component" value="Unassembled WGS sequence"/>
</dbReference>
<name>A0A401JCB8_9PROT</name>
<evidence type="ECO:0000256" key="1">
    <source>
        <dbReference type="SAM" id="Phobius"/>
    </source>
</evidence>
<sequence length="38" mass="4673">MLAWFETQLQPLYSYLFLIFSVLDPIHYISIYMKENFP</sequence>
<organism evidence="2 3">
    <name type="scientific">Sulfuriferula multivorans</name>
    <dbReference type="NCBI Taxonomy" id="1559896"/>
    <lineage>
        <taxon>Bacteria</taxon>
        <taxon>Pseudomonadati</taxon>
        <taxon>Pseudomonadota</taxon>
        <taxon>Betaproteobacteria</taxon>
        <taxon>Nitrosomonadales</taxon>
        <taxon>Sulfuricellaceae</taxon>
        <taxon>Sulfuriferula</taxon>
    </lineage>
</organism>
<dbReference type="EMBL" id="BGOW01000009">
    <property type="protein sequence ID" value="GBL45301.1"/>
    <property type="molecule type" value="Genomic_DNA"/>
</dbReference>